<sequence>MKMRTYPYDLKKQLVEMYLEGHSSTELAKKYDIHSYKRINEWVRKVREGGFKALEETRGRRSKGKSKKEEVTLEEKYEKLKLENEYLKKLLDLKRG</sequence>
<dbReference type="Gene3D" id="1.10.10.10">
    <property type="entry name" value="Winged helix-like DNA-binding domain superfamily/Winged helix DNA-binding domain"/>
    <property type="match status" value="1"/>
</dbReference>
<feature type="coiled-coil region" evidence="1">
    <location>
        <begin position="63"/>
        <end position="90"/>
    </location>
</feature>
<gene>
    <name evidence="3" type="ORF">MJG50_21995</name>
</gene>
<evidence type="ECO:0000313" key="3">
    <source>
        <dbReference type="EMBL" id="MCH1627994.1"/>
    </source>
</evidence>
<dbReference type="InterPro" id="IPR055247">
    <property type="entry name" value="InsJ-like_HTH"/>
</dbReference>
<dbReference type="EMBL" id="JAKTTI010000083">
    <property type="protein sequence ID" value="MCH1627994.1"/>
    <property type="molecule type" value="Genomic_DNA"/>
</dbReference>
<comment type="caution">
    <text evidence="3">The sequence shown here is derived from an EMBL/GenBank/DDBJ whole genome shotgun (WGS) entry which is preliminary data.</text>
</comment>
<protein>
    <submittedName>
        <fullName evidence="3">Helix-turn-helix domain-containing protein</fullName>
    </submittedName>
</protein>
<dbReference type="Proteomes" id="UP001431131">
    <property type="component" value="Unassembled WGS sequence"/>
</dbReference>
<dbReference type="SUPFAM" id="SSF46689">
    <property type="entry name" value="Homeodomain-like"/>
    <property type="match status" value="1"/>
</dbReference>
<dbReference type="InterPro" id="IPR036388">
    <property type="entry name" value="WH-like_DNA-bd_sf"/>
</dbReference>
<proteinExistence type="predicted"/>
<reference evidence="3" key="1">
    <citation type="submission" date="2022-02" db="EMBL/GenBank/DDBJ databases">
        <title>Fredinandcohnia quinoae sp. nov. isolated from Chenopodium quinoa seeds.</title>
        <authorList>
            <person name="Saati-Santamaria Z."/>
            <person name="Flores-Felix J.D."/>
            <person name="Igual J.M."/>
            <person name="Velazquez E."/>
            <person name="Garcia-Fraile P."/>
            <person name="Martinez-Molina E."/>
        </authorList>
    </citation>
    <scope>NUCLEOTIDE SEQUENCE</scope>
    <source>
        <strain evidence="3">SECRCQ15</strain>
    </source>
</reference>
<keyword evidence="4" id="KW-1185">Reference proteome</keyword>
<keyword evidence="1" id="KW-0175">Coiled coil</keyword>
<name>A0AAW5EAF1_9BACI</name>
<dbReference type="InterPro" id="IPR009057">
    <property type="entry name" value="Homeodomain-like_sf"/>
</dbReference>
<feature type="domain" description="Insertion element IS150 protein InsJ-like helix-turn-helix" evidence="2">
    <location>
        <begin position="11"/>
        <end position="61"/>
    </location>
</feature>
<accession>A0AAW5EAF1</accession>
<evidence type="ECO:0000256" key="1">
    <source>
        <dbReference type="SAM" id="Coils"/>
    </source>
</evidence>
<dbReference type="AlphaFoldDB" id="A0AAW5EAF1"/>
<organism evidence="3 4">
    <name type="scientific">Fredinandcohnia quinoae</name>
    <dbReference type="NCBI Taxonomy" id="2918902"/>
    <lineage>
        <taxon>Bacteria</taxon>
        <taxon>Bacillati</taxon>
        <taxon>Bacillota</taxon>
        <taxon>Bacilli</taxon>
        <taxon>Bacillales</taxon>
        <taxon>Bacillaceae</taxon>
        <taxon>Fredinandcohnia</taxon>
    </lineage>
</organism>
<dbReference type="RefSeq" id="WP_240257911.1">
    <property type="nucleotide sequence ID" value="NZ_JAKTTI010000083.1"/>
</dbReference>
<dbReference type="Pfam" id="PF13518">
    <property type="entry name" value="HTH_28"/>
    <property type="match status" value="1"/>
</dbReference>
<evidence type="ECO:0000259" key="2">
    <source>
        <dbReference type="Pfam" id="PF13518"/>
    </source>
</evidence>
<evidence type="ECO:0000313" key="4">
    <source>
        <dbReference type="Proteomes" id="UP001431131"/>
    </source>
</evidence>